<feature type="transmembrane region" description="Helical" evidence="2">
    <location>
        <begin position="54"/>
        <end position="77"/>
    </location>
</feature>
<sequence length="85" mass="8913">MTLRTRRCSSHKIAEPVAHLLPESYAGSRRPCPGASPRALSPSTTASTGEATSIAALLPLATVASIALTLSAPLLYLDLRQPFGR</sequence>
<reference evidence="3 4" key="1">
    <citation type="journal article" date="2014" name="Agronomy (Basel)">
        <title>A Draft Genome Sequence for Ensete ventricosum, the Drought-Tolerant Tree Against Hunger.</title>
        <authorList>
            <person name="Harrison J."/>
            <person name="Moore K.A."/>
            <person name="Paszkiewicz K."/>
            <person name="Jones T."/>
            <person name="Grant M."/>
            <person name="Ambacheew D."/>
            <person name="Muzemil S."/>
            <person name="Studholme D.J."/>
        </authorList>
    </citation>
    <scope>NUCLEOTIDE SEQUENCE [LARGE SCALE GENOMIC DNA]</scope>
</reference>
<proteinExistence type="predicted"/>
<evidence type="ECO:0000313" key="4">
    <source>
        <dbReference type="Proteomes" id="UP000287651"/>
    </source>
</evidence>
<keyword evidence="2" id="KW-0812">Transmembrane</keyword>
<evidence type="ECO:0000313" key="3">
    <source>
        <dbReference type="EMBL" id="RRT86008.1"/>
    </source>
</evidence>
<feature type="region of interest" description="Disordered" evidence="1">
    <location>
        <begin position="25"/>
        <end position="46"/>
    </location>
</feature>
<comment type="caution">
    <text evidence="3">The sequence shown here is derived from an EMBL/GenBank/DDBJ whole genome shotgun (WGS) entry which is preliminary data.</text>
</comment>
<keyword evidence="2" id="KW-1133">Transmembrane helix</keyword>
<dbReference type="Proteomes" id="UP000287651">
    <property type="component" value="Unassembled WGS sequence"/>
</dbReference>
<dbReference type="AlphaFoldDB" id="A0A427BC43"/>
<dbReference type="EMBL" id="AMZH03000026">
    <property type="protein sequence ID" value="RRT86008.1"/>
    <property type="molecule type" value="Genomic_DNA"/>
</dbReference>
<organism evidence="3 4">
    <name type="scientific">Ensete ventricosum</name>
    <name type="common">Abyssinian banana</name>
    <name type="synonym">Musa ensete</name>
    <dbReference type="NCBI Taxonomy" id="4639"/>
    <lineage>
        <taxon>Eukaryota</taxon>
        <taxon>Viridiplantae</taxon>
        <taxon>Streptophyta</taxon>
        <taxon>Embryophyta</taxon>
        <taxon>Tracheophyta</taxon>
        <taxon>Spermatophyta</taxon>
        <taxon>Magnoliopsida</taxon>
        <taxon>Liliopsida</taxon>
        <taxon>Zingiberales</taxon>
        <taxon>Musaceae</taxon>
        <taxon>Ensete</taxon>
    </lineage>
</organism>
<name>A0A427BC43_ENSVE</name>
<accession>A0A427BC43</accession>
<evidence type="ECO:0000256" key="1">
    <source>
        <dbReference type="SAM" id="MobiDB-lite"/>
    </source>
</evidence>
<protein>
    <submittedName>
        <fullName evidence="3">Uncharacterized protein</fullName>
    </submittedName>
</protein>
<evidence type="ECO:0000256" key="2">
    <source>
        <dbReference type="SAM" id="Phobius"/>
    </source>
</evidence>
<gene>
    <name evidence="3" type="ORF">B296_00005806</name>
</gene>
<keyword evidence="2" id="KW-0472">Membrane</keyword>